<dbReference type="PANTHER" id="PTHR32071">
    <property type="entry name" value="TRANSCRIPTIONAL REGULATORY PROTEIN"/>
    <property type="match status" value="1"/>
</dbReference>
<dbReference type="InterPro" id="IPR000700">
    <property type="entry name" value="PAS-assoc_C"/>
</dbReference>
<dbReference type="SMART" id="SM00382">
    <property type="entry name" value="AAA"/>
    <property type="match status" value="1"/>
</dbReference>
<dbReference type="Pfam" id="PF08448">
    <property type="entry name" value="PAS_4"/>
    <property type="match status" value="1"/>
</dbReference>
<dbReference type="Pfam" id="PF00158">
    <property type="entry name" value="Sigma54_activat"/>
    <property type="match status" value="1"/>
</dbReference>
<dbReference type="Gene3D" id="3.30.450.40">
    <property type="match status" value="1"/>
</dbReference>
<dbReference type="PROSITE" id="PS50112">
    <property type="entry name" value="PAS"/>
    <property type="match status" value="4"/>
</dbReference>
<dbReference type="InterPro" id="IPR013656">
    <property type="entry name" value="PAS_4"/>
</dbReference>
<feature type="domain" description="PAS" evidence="9">
    <location>
        <begin position="407"/>
        <end position="478"/>
    </location>
</feature>
<dbReference type="GO" id="GO:0003677">
    <property type="term" value="F:DNA binding"/>
    <property type="evidence" value="ECO:0007669"/>
    <property type="project" value="UniProtKB-KW"/>
</dbReference>
<evidence type="ECO:0000313" key="11">
    <source>
        <dbReference type="EMBL" id="AYN67637.1"/>
    </source>
</evidence>
<dbReference type="Gene3D" id="3.40.50.300">
    <property type="entry name" value="P-loop containing nucleotide triphosphate hydrolases"/>
    <property type="match status" value="1"/>
</dbReference>
<dbReference type="InterPro" id="IPR029016">
    <property type="entry name" value="GAF-like_dom_sf"/>
</dbReference>
<sequence length="1185" mass="133972">MPSNLNDILIRELRYKFGFTDTYIESVQHPLIILNGEGNVLLANDAFCHLSGSERPDLTDSKSSLTFGTSKGSAEFLQHVQKVFNSGISEEFETSYKSTNQVVIPVIVSLSALFNTQVSPMACLVLIEPLNNLHGQSRLKGNKGEILENLKYTRKTIELYTSKNLLGVLDRTLNNISDGILSLDTKWRYTYINDTAQRLLAVKGENLIGKNIWDEFPDLVGSAFYRFCYNAVTTQSKQQLQDYYEPFDKWFEVRAYPYPDGLTIYYSDITHLKKIEQLLSENENYLDNLINTIGDPIFVKDSESRLLIVNDAFCSIFNLKRSDIIGKSLAEDVNEDERDSFLKIDREVLETGLENVNLESLTVRGTETRLISTKKTRFVDKNGKRFLIGIIHDVTELKRAESNLRSQKEYSEALIESMREGLVVFNMKTEISKVNPAFCEMSGFTEKELLGKACPYPFSPPEIEEESNRRHEKIAQGKELENFETVYMKKDGTRFNVDVMVSSFTNPDMTGQTYFATIIDTTDRKKAEDELRLAKEFTDSLVMSMQEGLIIVNLSGKIIMVNDSTCKILGYSKEELVGMELPYPFAKPEDFEEIARTNEKVAAGEAPSFHFDFIKKSGEVFKATFLTGHITDDKGDVIALFGTMKDISEEYRSQQILEDSAIKSSKKKDVILKLASLVGGGFKNSLSEITKLASTTLNVERVSIWSLNDDRDTIKCEHLFTLSSGQHSAGGILSKKDNPEYFEALEKNRTVLIDDAWEDPVTRRFTADYLKPSNIRSLMDVFISSAEGYYGIICFEHVGDSNRKWTADEQEFATSIASIVSLMVESSERKLAEDKLIASNSELSKANTELQKLRNKLEQENVYLRNELDLVFNFEEMVYGSAEFSNVLSEVEKVAETNATVLLLGESGTGKELLARAIHNIGLRNDQPLIKVNCSAIPRELIESELFGHKKGSFTGAFADKVGKCELADGGTLFLDEIGELPIDMQPKILRFLQEGEIEMIGGTGVKKLDVRVIAATNRNLQEEIKKKQFREDLYFRLNVFPIQVPALRDRKEDIPLLVEHFVDKFNKEYSKKIQYVTDKAMEKLKAYAWPGNIRELENLIERASILSNGDTLVIPGFDNGEKKTKVSIKDSELSLDAVQRKHIFQVLEKCHWKISGKDGASELLGLKPSTLRDKMSKLGIKKPV</sequence>
<dbReference type="PROSITE" id="PS00675">
    <property type="entry name" value="SIGMA54_INTERACT_1"/>
    <property type="match status" value="1"/>
</dbReference>
<evidence type="ECO:0000259" key="10">
    <source>
        <dbReference type="PROSITE" id="PS50113"/>
    </source>
</evidence>
<dbReference type="RefSeq" id="WP_121848653.1">
    <property type="nucleotide sequence ID" value="NZ_JBHULW010000003.1"/>
</dbReference>
<keyword evidence="2" id="KW-0067">ATP-binding</keyword>
<keyword evidence="1" id="KW-0547">Nucleotide-binding</keyword>
<dbReference type="Pfam" id="PF00989">
    <property type="entry name" value="PAS"/>
    <property type="match status" value="1"/>
</dbReference>
<evidence type="ECO:0000259" key="9">
    <source>
        <dbReference type="PROSITE" id="PS50112"/>
    </source>
</evidence>
<evidence type="ECO:0000256" key="2">
    <source>
        <dbReference type="ARBA" id="ARBA00022840"/>
    </source>
</evidence>
<dbReference type="InterPro" id="IPR027417">
    <property type="entry name" value="P-loop_NTPase"/>
</dbReference>
<dbReference type="FunFam" id="3.40.50.300:FF:000006">
    <property type="entry name" value="DNA-binding transcriptional regulator NtrC"/>
    <property type="match status" value="1"/>
</dbReference>
<dbReference type="Pfam" id="PF01590">
    <property type="entry name" value="GAF"/>
    <property type="match status" value="1"/>
</dbReference>
<dbReference type="InterPro" id="IPR025662">
    <property type="entry name" value="Sigma_54_int_dom_ATP-bd_1"/>
</dbReference>
<dbReference type="AlphaFoldDB" id="A0A3G2L5U1"/>
<dbReference type="PROSITE" id="PS50045">
    <property type="entry name" value="SIGMA54_INTERACT_4"/>
    <property type="match status" value="1"/>
</dbReference>
<keyword evidence="6" id="KW-0804">Transcription</keyword>
<dbReference type="InterPro" id="IPR003018">
    <property type="entry name" value="GAF"/>
</dbReference>
<dbReference type="Gene3D" id="1.10.8.60">
    <property type="match status" value="1"/>
</dbReference>
<keyword evidence="5" id="KW-0010">Activator</keyword>
<dbReference type="FunFam" id="1.10.8.60:FF:000014">
    <property type="entry name" value="DNA-binding transcriptional regulator NtrC"/>
    <property type="match status" value="1"/>
</dbReference>
<organism evidence="11 12">
    <name type="scientific">Euzebyella marina</name>
    <dbReference type="NCBI Taxonomy" id="1761453"/>
    <lineage>
        <taxon>Bacteria</taxon>
        <taxon>Pseudomonadati</taxon>
        <taxon>Bacteroidota</taxon>
        <taxon>Flavobacteriia</taxon>
        <taxon>Flavobacteriales</taxon>
        <taxon>Flavobacteriaceae</taxon>
        <taxon>Euzebyella</taxon>
    </lineage>
</organism>
<dbReference type="InterPro" id="IPR035965">
    <property type="entry name" value="PAS-like_dom_sf"/>
</dbReference>
<feature type="domain" description="PAC" evidence="10">
    <location>
        <begin position="481"/>
        <end position="533"/>
    </location>
</feature>
<dbReference type="SMART" id="SM00086">
    <property type="entry name" value="PAC"/>
    <property type="match status" value="2"/>
</dbReference>
<dbReference type="InterPro" id="IPR013767">
    <property type="entry name" value="PAS_fold"/>
</dbReference>
<feature type="domain" description="PAC" evidence="10">
    <location>
        <begin position="354"/>
        <end position="406"/>
    </location>
</feature>
<dbReference type="PANTHER" id="PTHR32071:SF117">
    <property type="entry name" value="PTS-DEPENDENT DIHYDROXYACETONE KINASE OPERON REGULATORY PROTEIN-RELATED"/>
    <property type="match status" value="1"/>
</dbReference>
<feature type="domain" description="Sigma-54 factor interaction" evidence="8">
    <location>
        <begin position="877"/>
        <end position="1106"/>
    </location>
</feature>
<dbReference type="KEGG" id="emar:D1013_09795"/>
<dbReference type="SUPFAM" id="SSF52540">
    <property type="entry name" value="P-loop containing nucleoside triphosphate hydrolases"/>
    <property type="match status" value="1"/>
</dbReference>
<dbReference type="GO" id="GO:0005524">
    <property type="term" value="F:ATP binding"/>
    <property type="evidence" value="ECO:0007669"/>
    <property type="project" value="UniProtKB-KW"/>
</dbReference>
<dbReference type="Gene3D" id="1.10.10.60">
    <property type="entry name" value="Homeodomain-like"/>
    <property type="match status" value="1"/>
</dbReference>
<evidence type="ECO:0000256" key="7">
    <source>
        <dbReference type="SAM" id="Coils"/>
    </source>
</evidence>
<dbReference type="NCBIfam" id="TIGR00229">
    <property type="entry name" value="sensory_box"/>
    <property type="match status" value="3"/>
</dbReference>
<evidence type="ECO:0000256" key="5">
    <source>
        <dbReference type="ARBA" id="ARBA00023159"/>
    </source>
</evidence>
<dbReference type="InterPro" id="IPR003593">
    <property type="entry name" value="AAA+_ATPase"/>
</dbReference>
<dbReference type="GO" id="GO:0006355">
    <property type="term" value="P:regulation of DNA-templated transcription"/>
    <property type="evidence" value="ECO:0007669"/>
    <property type="project" value="InterPro"/>
</dbReference>
<dbReference type="OrthoDB" id="5401077at2"/>
<dbReference type="InterPro" id="IPR058031">
    <property type="entry name" value="AAA_lid_NorR"/>
</dbReference>
<keyword evidence="7" id="KW-0175">Coiled coil</keyword>
<dbReference type="Pfam" id="PF25601">
    <property type="entry name" value="AAA_lid_14"/>
    <property type="match status" value="1"/>
</dbReference>
<feature type="domain" description="PAS" evidence="9">
    <location>
        <begin position="282"/>
        <end position="352"/>
    </location>
</feature>
<evidence type="ECO:0000256" key="1">
    <source>
        <dbReference type="ARBA" id="ARBA00022741"/>
    </source>
</evidence>
<evidence type="ECO:0000256" key="6">
    <source>
        <dbReference type="ARBA" id="ARBA00023163"/>
    </source>
</evidence>
<keyword evidence="3" id="KW-0805">Transcription regulation</keyword>
<dbReference type="EMBL" id="CP032050">
    <property type="protein sequence ID" value="AYN67637.1"/>
    <property type="molecule type" value="Genomic_DNA"/>
</dbReference>
<feature type="coiled-coil region" evidence="7">
    <location>
        <begin position="836"/>
        <end position="867"/>
    </location>
</feature>
<evidence type="ECO:0000256" key="4">
    <source>
        <dbReference type="ARBA" id="ARBA00023125"/>
    </source>
</evidence>
<accession>A0A3G2L5U1</accession>
<protein>
    <submittedName>
        <fullName evidence="11">PAS domain S-box protein</fullName>
    </submittedName>
</protein>
<dbReference type="Pfam" id="PF13426">
    <property type="entry name" value="PAS_9"/>
    <property type="match status" value="3"/>
</dbReference>
<dbReference type="Gene3D" id="3.30.450.20">
    <property type="entry name" value="PAS domain"/>
    <property type="match status" value="5"/>
</dbReference>
<feature type="domain" description="PAS" evidence="9">
    <location>
        <begin position="169"/>
        <end position="216"/>
    </location>
</feature>
<dbReference type="Proteomes" id="UP000276309">
    <property type="component" value="Chromosome"/>
</dbReference>
<evidence type="ECO:0000259" key="8">
    <source>
        <dbReference type="PROSITE" id="PS50045"/>
    </source>
</evidence>
<dbReference type="InterPro" id="IPR000014">
    <property type="entry name" value="PAS"/>
</dbReference>
<reference evidence="11 12" key="1">
    <citation type="submission" date="2018-08" db="EMBL/GenBank/DDBJ databases">
        <title>The reduced genetic potential of extracellular carbohydrate catabolism in Euzebyella marina RN62, a Flavobacteriia bacterium isolated from the hadal water.</title>
        <authorList>
            <person name="Xue C."/>
        </authorList>
    </citation>
    <scope>NUCLEOTIDE SEQUENCE [LARGE SCALE GENOMIC DNA]</scope>
    <source>
        <strain evidence="11 12">RN62</strain>
    </source>
</reference>
<keyword evidence="4" id="KW-0238">DNA-binding</keyword>
<name>A0A3G2L5U1_9FLAO</name>
<dbReference type="CDD" id="cd00009">
    <property type="entry name" value="AAA"/>
    <property type="match status" value="1"/>
</dbReference>
<dbReference type="InterPro" id="IPR025944">
    <property type="entry name" value="Sigma_54_int_dom_CS"/>
</dbReference>
<dbReference type="SUPFAM" id="SSF55785">
    <property type="entry name" value="PYP-like sensor domain (PAS domain)"/>
    <property type="match status" value="5"/>
</dbReference>
<proteinExistence type="predicted"/>
<dbReference type="SUPFAM" id="SSF55781">
    <property type="entry name" value="GAF domain-like"/>
    <property type="match status" value="1"/>
</dbReference>
<feature type="domain" description="PAS" evidence="9">
    <location>
        <begin position="534"/>
        <end position="605"/>
    </location>
</feature>
<evidence type="ECO:0000313" key="12">
    <source>
        <dbReference type="Proteomes" id="UP000276309"/>
    </source>
</evidence>
<dbReference type="PROSITE" id="PS00688">
    <property type="entry name" value="SIGMA54_INTERACT_3"/>
    <property type="match status" value="1"/>
</dbReference>
<evidence type="ECO:0000256" key="3">
    <source>
        <dbReference type="ARBA" id="ARBA00023015"/>
    </source>
</evidence>
<dbReference type="InterPro" id="IPR001610">
    <property type="entry name" value="PAC"/>
</dbReference>
<dbReference type="InterPro" id="IPR002078">
    <property type="entry name" value="Sigma_54_int"/>
</dbReference>
<dbReference type="CDD" id="cd00130">
    <property type="entry name" value="PAS"/>
    <property type="match status" value="5"/>
</dbReference>
<gene>
    <name evidence="11" type="ORF">D1013_09795</name>
</gene>
<dbReference type="SMART" id="SM00091">
    <property type="entry name" value="PAS"/>
    <property type="match status" value="5"/>
</dbReference>
<feature type="domain" description="PAC" evidence="10">
    <location>
        <begin position="607"/>
        <end position="659"/>
    </location>
</feature>
<keyword evidence="12" id="KW-1185">Reference proteome</keyword>
<dbReference type="PROSITE" id="PS50113">
    <property type="entry name" value="PAC"/>
    <property type="match status" value="3"/>
</dbReference>